<dbReference type="RefSeq" id="WP_091740396.1">
    <property type="nucleotide sequence ID" value="NZ_FNNQ01000010.1"/>
</dbReference>
<dbReference type="SUPFAM" id="SSF53448">
    <property type="entry name" value="Nucleotide-diphospho-sugar transferases"/>
    <property type="match status" value="1"/>
</dbReference>
<organism evidence="4 5">
    <name type="scientific">Marininema mesophilum</name>
    <dbReference type="NCBI Taxonomy" id="1048340"/>
    <lineage>
        <taxon>Bacteria</taxon>
        <taxon>Bacillati</taxon>
        <taxon>Bacillota</taxon>
        <taxon>Bacilli</taxon>
        <taxon>Bacillales</taxon>
        <taxon>Thermoactinomycetaceae</taxon>
        <taxon>Marininema</taxon>
    </lineage>
</organism>
<feature type="transmembrane region" description="Helical" evidence="2">
    <location>
        <begin position="251"/>
        <end position="270"/>
    </location>
</feature>
<dbReference type="PANTHER" id="PTHR22916:SF71">
    <property type="entry name" value="GLYCOSYL TRANSFERASE"/>
    <property type="match status" value="1"/>
</dbReference>
<dbReference type="PANTHER" id="PTHR22916">
    <property type="entry name" value="GLYCOSYLTRANSFERASE"/>
    <property type="match status" value="1"/>
</dbReference>
<evidence type="ECO:0000259" key="3">
    <source>
        <dbReference type="Pfam" id="PF00535"/>
    </source>
</evidence>
<keyword evidence="5" id="KW-1185">Reference proteome</keyword>
<protein>
    <submittedName>
        <fullName evidence="4">Glycosyl transferase family 2</fullName>
    </submittedName>
</protein>
<name>A0A1H2YWL8_9BACL</name>
<dbReference type="OrthoDB" id="396512at2"/>
<keyword evidence="4" id="KW-0808">Transferase</keyword>
<gene>
    <name evidence="4" type="ORF">SAMN05444487_11036</name>
</gene>
<reference evidence="4 5" key="1">
    <citation type="submission" date="2016-10" db="EMBL/GenBank/DDBJ databases">
        <authorList>
            <person name="de Groot N.N."/>
        </authorList>
    </citation>
    <scope>NUCLEOTIDE SEQUENCE [LARGE SCALE GENOMIC DNA]</scope>
    <source>
        <strain evidence="4 5">DSM 45610</strain>
    </source>
</reference>
<dbReference type="Pfam" id="PF00535">
    <property type="entry name" value="Glycos_transf_2"/>
    <property type="match status" value="1"/>
</dbReference>
<feature type="domain" description="Glycosyltransferase 2-like" evidence="3">
    <location>
        <begin position="8"/>
        <end position="179"/>
    </location>
</feature>
<evidence type="ECO:0000313" key="5">
    <source>
        <dbReference type="Proteomes" id="UP000198534"/>
    </source>
</evidence>
<dbReference type="InterPro" id="IPR029044">
    <property type="entry name" value="Nucleotide-diphossugar_trans"/>
</dbReference>
<dbReference type="CDD" id="cd02525">
    <property type="entry name" value="Succinoglycan_BP_ExoA"/>
    <property type="match status" value="1"/>
</dbReference>
<dbReference type="AlphaFoldDB" id="A0A1H2YWL8"/>
<evidence type="ECO:0000256" key="2">
    <source>
        <dbReference type="SAM" id="Phobius"/>
    </source>
</evidence>
<feature type="transmembrane region" description="Helical" evidence="2">
    <location>
        <begin position="276"/>
        <end position="296"/>
    </location>
</feature>
<sequence length="351" mass="39821">MKPELIFSFLLVVRNEEAYIENLLDSILNQNFPADKYEIIVVDGDSTDRTPEIIEETNQHHPGRIRVLSNPRKTLPTGWNIGIQHSSGRYVIRVDGHSQIPENFLSRTFETAQKVPEASCVGGVVKTVGNGFWGEVNAHVYSHPFGVGNSKFRTAKNDWEGYVDTVPYAAYKREVFEEVGYFDEQLKRNEDLEMHARVRKNGGSFFLSTRVQSTYYVRNTLSSFLKKSFGDGKWTMMASKRGGGVLRWRHLIPFGVVITSLVLGITSFFSTIALGTLLTLGSLYFALLFASSWGMLKMKGPKHFFSCMLSFFLLHFSRGIGSAASFLSPDYWRNDRAYEERYGKKVTNVAR</sequence>
<evidence type="ECO:0000256" key="1">
    <source>
        <dbReference type="ARBA" id="ARBA00006739"/>
    </source>
</evidence>
<dbReference type="EMBL" id="FNNQ01000010">
    <property type="protein sequence ID" value="SDX09600.1"/>
    <property type="molecule type" value="Genomic_DNA"/>
</dbReference>
<evidence type="ECO:0000313" key="4">
    <source>
        <dbReference type="EMBL" id="SDX09600.1"/>
    </source>
</evidence>
<dbReference type="GO" id="GO:0016740">
    <property type="term" value="F:transferase activity"/>
    <property type="evidence" value="ECO:0007669"/>
    <property type="project" value="UniProtKB-KW"/>
</dbReference>
<dbReference type="Proteomes" id="UP000198534">
    <property type="component" value="Unassembled WGS sequence"/>
</dbReference>
<accession>A0A1H2YWL8</accession>
<keyword evidence="2" id="KW-0472">Membrane</keyword>
<dbReference type="Gene3D" id="3.90.550.10">
    <property type="entry name" value="Spore Coat Polysaccharide Biosynthesis Protein SpsA, Chain A"/>
    <property type="match status" value="1"/>
</dbReference>
<keyword evidence="2" id="KW-0812">Transmembrane</keyword>
<keyword evidence="2" id="KW-1133">Transmembrane helix</keyword>
<dbReference type="InterPro" id="IPR001173">
    <property type="entry name" value="Glyco_trans_2-like"/>
</dbReference>
<feature type="transmembrane region" description="Helical" evidence="2">
    <location>
        <begin position="308"/>
        <end position="327"/>
    </location>
</feature>
<proteinExistence type="inferred from homology"/>
<comment type="similarity">
    <text evidence="1">Belongs to the glycosyltransferase 2 family.</text>
</comment>
<dbReference type="STRING" id="1048340.SAMN05444487_11036"/>